<dbReference type="CDD" id="cd00116">
    <property type="entry name" value="LRR_RI"/>
    <property type="match status" value="1"/>
</dbReference>
<dbReference type="GO" id="GO:0005096">
    <property type="term" value="F:GTPase activator activity"/>
    <property type="evidence" value="ECO:0007669"/>
    <property type="project" value="UniProtKB-KW"/>
</dbReference>
<evidence type="ECO:0000313" key="5">
    <source>
        <dbReference type="EMBL" id="VDK52188.1"/>
    </source>
</evidence>
<dbReference type="SUPFAM" id="SSF52047">
    <property type="entry name" value="RNI-like"/>
    <property type="match status" value="1"/>
</dbReference>
<evidence type="ECO:0000256" key="4">
    <source>
        <dbReference type="SAM" id="MobiDB-lite"/>
    </source>
</evidence>
<dbReference type="Gene3D" id="3.80.10.10">
    <property type="entry name" value="Ribonuclease Inhibitor"/>
    <property type="match status" value="1"/>
</dbReference>
<proteinExistence type="predicted"/>
<protein>
    <submittedName>
        <fullName evidence="7">Ran GTPase-activating protein 1 (inferred by orthology to a human protein)</fullName>
    </submittedName>
</protein>
<keyword evidence="2" id="KW-0433">Leucine-rich repeat</keyword>
<dbReference type="PANTHER" id="PTHR24113">
    <property type="entry name" value="RAN GTPASE-ACTIVATING PROTEIN 1"/>
    <property type="match status" value="1"/>
</dbReference>
<sequence>MRLDTVEQQQQKYINVVGPVVSAIQSKAYIETVELKGNSLGVAAGECIAEALQSHAELKQALWSDLFTGRLKTEIPPILKSLCDAMISSGVRLVELDLCDNAFGPIGAEGIENFLESPSAYSLQTLKLNNNGLGAGGKIIAKSLKQCWLNAKQDGCEFALKTFIAGRNRLENPGATALADAFKTIGTLEHISMPQNGIKSGGIEALAASLENNRNIKVIDLNDNTFNVSGARAMAKVIPNLRQIQVINFGDCLCRNDGAIAIVSSLNSSIHLHLEEVNLSGNELNADIAEKIIRVFDKAAFRLKSLSLHTNNLGHRFDELKQYFHNVDLGEESDDQGSLEDEEDYSESEGDEEESDVEVVDKEVELTGTAAVRTQPENAISCSISEHDLTAFELQPSITLLNFFVSRSDMLIDILRNDLEGRSQDEAASFLNSLAVLIGENMKNNELINKITSLADAILRVAERTKRYPLSATQQICNLLLAYAGAVQCERVESAPKSNLQGLICLFAALIKKGHFVEMLPTIKFYFSGSIRAKNPSYGLTIDRFVASI</sequence>
<reference evidence="5 6" key="2">
    <citation type="submission" date="2018-11" db="EMBL/GenBank/DDBJ databases">
        <authorList>
            <consortium name="Pathogen Informatics"/>
        </authorList>
    </citation>
    <scope>NUCLEOTIDE SEQUENCE [LARGE SCALE GENOMIC DNA]</scope>
</reference>
<dbReference type="OrthoDB" id="184583at2759"/>
<dbReference type="GO" id="GO:0031267">
    <property type="term" value="F:small GTPase binding"/>
    <property type="evidence" value="ECO:0007669"/>
    <property type="project" value="TreeGrafter"/>
</dbReference>
<evidence type="ECO:0000313" key="7">
    <source>
        <dbReference type="WBParaSite" id="ASIM_0001496701-mRNA-1"/>
    </source>
</evidence>
<dbReference type="GO" id="GO:0005634">
    <property type="term" value="C:nucleus"/>
    <property type="evidence" value="ECO:0007669"/>
    <property type="project" value="TreeGrafter"/>
</dbReference>
<dbReference type="SMART" id="SM00368">
    <property type="entry name" value="LRR_RI"/>
    <property type="match status" value="7"/>
</dbReference>
<gene>
    <name evidence="5" type="ORF">ASIM_LOCUS14377</name>
</gene>
<dbReference type="Proteomes" id="UP000267096">
    <property type="component" value="Unassembled WGS sequence"/>
</dbReference>
<dbReference type="PANTHER" id="PTHR24113:SF12">
    <property type="entry name" value="RAN GTPASE-ACTIVATING PROTEIN 1"/>
    <property type="match status" value="1"/>
</dbReference>
<feature type="region of interest" description="Disordered" evidence="4">
    <location>
        <begin position="331"/>
        <end position="358"/>
    </location>
</feature>
<accession>A0A0M3K242</accession>
<dbReference type="AlphaFoldDB" id="A0A0M3K242"/>
<dbReference type="InterPro" id="IPR001611">
    <property type="entry name" value="Leu-rich_rpt"/>
</dbReference>
<dbReference type="InterPro" id="IPR032675">
    <property type="entry name" value="LRR_dom_sf"/>
</dbReference>
<keyword evidence="6" id="KW-1185">Reference proteome</keyword>
<dbReference type="WBParaSite" id="ASIM_0001496701-mRNA-1">
    <property type="protein sequence ID" value="ASIM_0001496701-mRNA-1"/>
    <property type="gene ID" value="ASIM_0001496701"/>
</dbReference>
<dbReference type="Pfam" id="PF13516">
    <property type="entry name" value="LRR_6"/>
    <property type="match status" value="2"/>
</dbReference>
<evidence type="ECO:0000256" key="2">
    <source>
        <dbReference type="ARBA" id="ARBA00022614"/>
    </source>
</evidence>
<keyword evidence="1" id="KW-0343">GTPase activation</keyword>
<evidence type="ECO:0000256" key="1">
    <source>
        <dbReference type="ARBA" id="ARBA00022468"/>
    </source>
</evidence>
<organism evidence="7">
    <name type="scientific">Anisakis simplex</name>
    <name type="common">Herring worm</name>
    <dbReference type="NCBI Taxonomy" id="6269"/>
    <lineage>
        <taxon>Eukaryota</taxon>
        <taxon>Metazoa</taxon>
        <taxon>Ecdysozoa</taxon>
        <taxon>Nematoda</taxon>
        <taxon>Chromadorea</taxon>
        <taxon>Rhabditida</taxon>
        <taxon>Spirurina</taxon>
        <taxon>Ascaridomorpha</taxon>
        <taxon>Ascaridoidea</taxon>
        <taxon>Anisakidae</taxon>
        <taxon>Anisakis</taxon>
        <taxon>Anisakis simplex complex</taxon>
    </lineage>
</organism>
<evidence type="ECO:0000313" key="6">
    <source>
        <dbReference type="Proteomes" id="UP000267096"/>
    </source>
</evidence>
<evidence type="ECO:0000256" key="3">
    <source>
        <dbReference type="ARBA" id="ARBA00022737"/>
    </source>
</evidence>
<dbReference type="EMBL" id="UYRR01031728">
    <property type="protein sequence ID" value="VDK52188.1"/>
    <property type="molecule type" value="Genomic_DNA"/>
</dbReference>
<reference evidence="7" key="1">
    <citation type="submission" date="2017-02" db="UniProtKB">
        <authorList>
            <consortium name="WormBaseParasite"/>
        </authorList>
    </citation>
    <scope>IDENTIFICATION</scope>
</reference>
<dbReference type="InterPro" id="IPR027038">
    <property type="entry name" value="RanGap"/>
</dbReference>
<dbReference type="GO" id="GO:0006913">
    <property type="term" value="P:nucleocytoplasmic transport"/>
    <property type="evidence" value="ECO:0007669"/>
    <property type="project" value="TreeGrafter"/>
</dbReference>
<dbReference type="GO" id="GO:0005829">
    <property type="term" value="C:cytosol"/>
    <property type="evidence" value="ECO:0007669"/>
    <property type="project" value="TreeGrafter"/>
</dbReference>
<name>A0A0M3K242_ANISI</name>
<keyword evidence="3" id="KW-0677">Repeat</keyword>
<dbReference type="GO" id="GO:0048471">
    <property type="term" value="C:perinuclear region of cytoplasm"/>
    <property type="evidence" value="ECO:0007669"/>
    <property type="project" value="TreeGrafter"/>
</dbReference>